<name>A0A841Z653_9LIST</name>
<comment type="caution">
    <text evidence="5">The sequence shown here is derived from an EMBL/GenBank/DDBJ whole genome shotgun (WGS) entry which is preliminary data.</text>
</comment>
<dbReference type="InterPro" id="IPR046746">
    <property type="entry name" value="Big_15"/>
</dbReference>
<dbReference type="EMBL" id="JAARRL010000022">
    <property type="protein sequence ID" value="MBC1501451.1"/>
    <property type="molecule type" value="Genomic_DNA"/>
</dbReference>
<dbReference type="Proteomes" id="UP000564536">
    <property type="component" value="Unassembled WGS sequence"/>
</dbReference>
<dbReference type="Pfam" id="PF20622">
    <property type="entry name" value="Big_15"/>
    <property type="match status" value="3"/>
</dbReference>
<evidence type="ECO:0000313" key="6">
    <source>
        <dbReference type="Proteomes" id="UP000564536"/>
    </source>
</evidence>
<accession>A0A841Z653</accession>
<evidence type="ECO:0000256" key="1">
    <source>
        <dbReference type="SAM" id="Coils"/>
    </source>
</evidence>
<proteinExistence type="predicted"/>
<evidence type="ECO:0000313" key="5">
    <source>
        <dbReference type="EMBL" id="MBC1501451.1"/>
    </source>
</evidence>
<gene>
    <name evidence="5" type="ORF">HB943_12630</name>
</gene>
<dbReference type="AlphaFoldDB" id="A0A841Z653"/>
<feature type="chain" id="PRO_5033004332" description="Bacterial Ig domain-containing protein" evidence="2">
    <location>
        <begin position="32"/>
        <end position="789"/>
    </location>
</feature>
<feature type="domain" description="Bacterial Ig" evidence="4">
    <location>
        <begin position="625"/>
        <end position="703"/>
    </location>
</feature>
<evidence type="ECO:0008006" key="7">
    <source>
        <dbReference type="Google" id="ProtNLM"/>
    </source>
</evidence>
<feature type="domain" description="Bacterial Ig" evidence="4">
    <location>
        <begin position="545"/>
        <end position="612"/>
    </location>
</feature>
<evidence type="ECO:0000259" key="3">
    <source>
        <dbReference type="Pfam" id="PF18449"/>
    </source>
</evidence>
<feature type="domain" description="Bacterial Ig" evidence="4">
    <location>
        <begin position="710"/>
        <end position="788"/>
    </location>
</feature>
<organism evidence="5 6">
    <name type="scientific">Listeria weihenstephanensis</name>
    <dbReference type="NCBI Taxonomy" id="1006155"/>
    <lineage>
        <taxon>Bacteria</taxon>
        <taxon>Bacillati</taxon>
        <taxon>Bacillota</taxon>
        <taxon>Bacilli</taxon>
        <taxon>Bacillales</taxon>
        <taxon>Listeriaceae</taxon>
        <taxon>Listeria</taxon>
    </lineage>
</organism>
<keyword evidence="2" id="KW-0732">Signal</keyword>
<feature type="signal peptide" evidence="2">
    <location>
        <begin position="1"/>
        <end position="31"/>
    </location>
</feature>
<dbReference type="Pfam" id="PF18449">
    <property type="entry name" value="Endotoxin_C2"/>
    <property type="match status" value="1"/>
</dbReference>
<sequence>MKKTNMKKMMSTLAILSLLGTTVMTPFQILAGKGLAAENPEVTPAAYVVDNPSLIDQRTGIVYATGPWKYQKGTTISGSATLAVDANNYFTAGTVVGLGGAGASPTVKGTTIAFLINSANLLTTNAKENNVAYIAHQEVRTVPGKEYTLTGNETRNKSSATLELFSSTTEFGVTDSNNQVIASNKTTAVETNLGTATTKTTPRTITFTATSDVTKVFYKMDAGTVTYAYVNGNHSMSALNLVKSVAQIQKEADEEMENQAIAELALSNLFVDQNPDGELLPEVTVYTIDDVQNLIAVIQDTTKKAELQTILDRAKAELEVLENADKARQELAESALNALFENGNSADVINAATDAKAIADVQTLIDAVVDSAIRAELQLQLDEANGQLEAREAAGLEERTRQQEAETGIQKLFIDEDVAGTIKVTTDDAAIEAAQERVDSVMDRVKKAELQAQLDEAKQQLTAQKEALEDARLAAELAAKTAVNELFQDDKPVNDIKPALTQAEIDRALEFVADITDITLKEELEASINKAQTALTAMIPIVGQAATYQLGDLYITGTYTGAATGMSIDVNGKRYYGGTVESGTLKFYGLDKITQDGDVVTVNLYDDAKQVKHSFPLQVKSAWEVALADYKLGDNYIKATYTGEAIAQVGIVVDGNKYWGGEVVNGTVKFYALDKITKADAQVTMNFYDAKSRLLTSKTLKIEALYADDIKTADLKLTDTNIKGSLTGHIKQIAISVNGKMHYGGTISADGTYKFYALDKKIKADDVVVLYGYGPDNKKLAEKKVTISE</sequence>
<dbReference type="InterPro" id="IPR054544">
    <property type="entry name" value="Pest_crys_Cry1Aa_dom-IV"/>
</dbReference>
<evidence type="ECO:0000259" key="4">
    <source>
        <dbReference type="Pfam" id="PF20622"/>
    </source>
</evidence>
<feature type="domain" description="Pesticidal crystal protein Cry1Aa" evidence="3">
    <location>
        <begin position="476"/>
        <end position="535"/>
    </location>
</feature>
<evidence type="ECO:0000256" key="2">
    <source>
        <dbReference type="SAM" id="SignalP"/>
    </source>
</evidence>
<keyword evidence="1" id="KW-0175">Coiled coil</keyword>
<protein>
    <recommendedName>
        <fullName evidence="7">Bacterial Ig domain-containing protein</fullName>
    </recommendedName>
</protein>
<reference evidence="5 6" key="1">
    <citation type="submission" date="2020-03" db="EMBL/GenBank/DDBJ databases">
        <title>Soil Listeria distribution.</title>
        <authorList>
            <person name="Liao J."/>
            <person name="Wiedmann M."/>
        </authorList>
    </citation>
    <scope>NUCLEOTIDE SEQUENCE [LARGE SCALE GENOMIC DNA]</scope>
    <source>
        <strain evidence="5 6">FSL L7-1523</strain>
    </source>
</reference>
<feature type="coiled-coil region" evidence="1">
    <location>
        <begin position="431"/>
        <end position="478"/>
    </location>
</feature>